<reference evidence="2" key="1">
    <citation type="submission" date="2023-07" db="EMBL/GenBank/DDBJ databases">
        <title>Sequencing the genomes of 1000 actinobacteria strains.</title>
        <authorList>
            <person name="Klenk H.-P."/>
        </authorList>
    </citation>
    <scope>NUCLEOTIDE SEQUENCE</scope>
    <source>
        <strain evidence="2">DSM 13988</strain>
    </source>
</reference>
<dbReference type="Proteomes" id="UP001247307">
    <property type="component" value="Unassembled WGS sequence"/>
</dbReference>
<gene>
    <name evidence="2" type="ORF">J2S35_000849</name>
</gene>
<name>A0AAE4C6X6_9MICC</name>
<dbReference type="RefSeq" id="WP_309850221.1">
    <property type="nucleotide sequence ID" value="NZ_BAAAIU010000041.1"/>
</dbReference>
<dbReference type="AlphaFoldDB" id="A0AAE4C6X6"/>
<dbReference type="InterPro" id="IPR045057">
    <property type="entry name" value="Gcn5-rel_NAT"/>
</dbReference>
<protein>
    <submittedName>
        <fullName evidence="2">GNAT family acetyltransferase</fullName>
    </submittedName>
</protein>
<accession>A0AAE4C6X6</accession>
<dbReference type="PROSITE" id="PS51729">
    <property type="entry name" value="GNAT_YJDJ"/>
    <property type="match status" value="1"/>
</dbReference>
<dbReference type="InterPro" id="IPR031165">
    <property type="entry name" value="GNAT_YJDJ"/>
</dbReference>
<evidence type="ECO:0000259" key="1">
    <source>
        <dbReference type="PROSITE" id="PS51729"/>
    </source>
</evidence>
<dbReference type="PANTHER" id="PTHR31435:SF10">
    <property type="entry name" value="BSR4717 PROTEIN"/>
    <property type="match status" value="1"/>
</dbReference>
<dbReference type="PANTHER" id="PTHR31435">
    <property type="entry name" value="PROTEIN NATD1"/>
    <property type="match status" value="1"/>
</dbReference>
<dbReference type="CDD" id="cd04301">
    <property type="entry name" value="NAT_SF"/>
    <property type="match status" value="1"/>
</dbReference>
<feature type="domain" description="N-acetyltransferase" evidence="1">
    <location>
        <begin position="6"/>
        <end position="96"/>
    </location>
</feature>
<dbReference type="SUPFAM" id="SSF55729">
    <property type="entry name" value="Acyl-CoA N-acyltransferases (Nat)"/>
    <property type="match status" value="1"/>
</dbReference>
<dbReference type="InterPro" id="IPR016181">
    <property type="entry name" value="Acyl_CoA_acyltransferase"/>
</dbReference>
<dbReference type="Gene3D" id="3.40.630.30">
    <property type="match status" value="1"/>
</dbReference>
<comment type="caution">
    <text evidence="2">The sequence shown here is derived from an EMBL/GenBank/DDBJ whole genome shotgun (WGS) entry which is preliminary data.</text>
</comment>
<dbReference type="EMBL" id="JAVDUI010000001">
    <property type="protein sequence ID" value="MDR6891909.1"/>
    <property type="molecule type" value="Genomic_DNA"/>
</dbReference>
<organism evidence="2 3">
    <name type="scientific">Falsarthrobacter nasiphocae</name>
    <dbReference type="NCBI Taxonomy" id="189863"/>
    <lineage>
        <taxon>Bacteria</taxon>
        <taxon>Bacillati</taxon>
        <taxon>Actinomycetota</taxon>
        <taxon>Actinomycetes</taxon>
        <taxon>Micrococcales</taxon>
        <taxon>Micrococcaceae</taxon>
        <taxon>Falsarthrobacter</taxon>
    </lineage>
</organism>
<evidence type="ECO:0000313" key="3">
    <source>
        <dbReference type="Proteomes" id="UP001247307"/>
    </source>
</evidence>
<keyword evidence="3" id="KW-1185">Reference proteome</keyword>
<sequence length="101" mass="11042">MTYTFTHTEQDGQHVIEAHEPEGSVAGEIVFSESGGVFPITHTGVRPQFRGKGLAADLADRAFAEIEHRGGRVIPTCPYIQDTYLPRHPELKRLVVGSEGA</sequence>
<dbReference type="Pfam" id="PF14542">
    <property type="entry name" value="Acetyltransf_CG"/>
    <property type="match status" value="1"/>
</dbReference>
<proteinExistence type="predicted"/>
<evidence type="ECO:0000313" key="2">
    <source>
        <dbReference type="EMBL" id="MDR6891909.1"/>
    </source>
</evidence>